<reference evidence="2 3" key="1">
    <citation type="journal article" date="2020" name="Genome Biol. Evol.">
        <title>A new high-quality draft genome assembly of the Chinese cordyceps Ophiocordyceps sinensis.</title>
        <authorList>
            <person name="Shu R."/>
            <person name="Zhang J."/>
            <person name="Meng Q."/>
            <person name="Zhang H."/>
            <person name="Zhou G."/>
            <person name="Li M."/>
            <person name="Wu P."/>
            <person name="Zhao Y."/>
            <person name="Chen C."/>
            <person name="Qin Q."/>
        </authorList>
    </citation>
    <scope>NUCLEOTIDE SEQUENCE [LARGE SCALE GENOMIC DNA]</scope>
    <source>
        <strain evidence="2 3">IOZ07</strain>
    </source>
</reference>
<comment type="caution">
    <text evidence="2">The sequence shown here is derived from an EMBL/GenBank/DDBJ whole genome shotgun (WGS) entry which is preliminary data.</text>
</comment>
<feature type="compositionally biased region" description="Basic and acidic residues" evidence="1">
    <location>
        <begin position="144"/>
        <end position="158"/>
    </location>
</feature>
<dbReference type="EMBL" id="JAAVMX010000007">
    <property type="protein sequence ID" value="KAF4506847.1"/>
    <property type="molecule type" value="Genomic_DNA"/>
</dbReference>
<evidence type="ECO:0000313" key="3">
    <source>
        <dbReference type="Proteomes" id="UP000557566"/>
    </source>
</evidence>
<feature type="region of interest" description="Disordered" evidence="1">
    <location>
        <begin position="60"/>
        <end position="85"/>
    </location>
</feature>
<accession>A0A8H4LXG3</accession>
<evidence type="ECO:0000313" key="2">
    <source>
        <dbReference type="EMBL" id="KAF4506847.1"/>
    </source>
</evidence>
<feature type="region of interest" description="Disordered" evidence="1">
    <location>
        <begin position="131"/>
        <end position="158"/>
    </location>
</feature>
<keyword evidence="3" id="KW-1185">Reference proteome</keyword>
<feature type="compositionally biased region" description="Low complexity" evidence="1">
    <location>
        <begin position="75"/>
        <end position="84"/>
    </location>
</feature>
<organism evidence="2 3">
    <name type="scientific">Ophiocordyceps sinensis</name>
    <dbReference type="NCBI Taxonomy" id="72228"/>
    <lineage>
        <taxon>Eukaryota</taxon>
        <taxon>Fungi</taxon>
        <taxon>Dikarya</taxon>
        <taxon>Ascomycota</taxon>
        <taxon>Pezizomycotina</taxon>
        <taxon>Sordariomycetes</taxon>
        <taxon>Hypocreomycetidae</taxon>
        <taxon>Hypocreales</taxon>
        <taxon>Ophiocordycipitaceae</taxon>
        <taxon>Ophiocordyceps</taxon>
    </lineage>
</organism>
<name>A0A8H4LXG3_9HYPO</name>
<evidence type="ECO:0000256" key="1">
    <source>
        <dbReference type="SAM" id="MobiDB-lite"/>
    </source>
</evidence>
<proteinExistence type="predicted"/>
<dbReference type="Proteomes" id="UP000557566">
    <property type="component" value="Unassembled WGS sequence"/>
</dbReference>
<dbReference type="AlphaFoldDB" id="A0A8H4LXG3"/>
<gene>
    <name evidence="2" type="ORF">G6O67_006888</name>
</gene>
<protein>
    <submittedName>
        <fullName evidence="2">Uncharacterized protein</fullName>
    </submittedName>
</protein>
<sequence length="158" mass="16897">MGFSDASPITISAATMPPIEWPTSTVLTDGSTVGDVVPAATSKSMTLSSSLSDARQHLPLRLGTSGQDQRLRTDAPASKAAHAASQVPPRLILGVHEHAHMDLWQPLRHKVSQVLRELVIISKRRLVPLCFHSPSAGRGSRSGGKLEGRGERRGKSEP</sequence>